<dbReference type="InterPro" id="IPR025240">
    <property type="entry name" value="DUF4189"/>
</dbReference>
<name>A0A1G6IGJ2_9GAMM</name>
<evidence type="ECO:0000313" key="3">
    <source>
        <dbReference type="EMBL" id="SDC05513.1"/>
    </source>
</evidence>
<sequence>MKTQHLLLSALFSISAIGFAGSVHAQGHQYFICNGTAQAGPCTGGSSGGGNGGNTRNGQPITYWNFTWGAIAYDKDLRIAGGSSGKGGKWSAKSAAKKDCKARGGKKCKVLQEYNSDNGCAGLSVGNSGRWATDFGNTQEEAGLASKNYCESDGKGACQVIYAGCSHLERDRVVY</sequence>
<dbReference type="Pfam" id="PF13827">
    <property type="entry name" value="DUF4189"/>
    <property type="match status" value="1"/>
</dbReference>
<evidence type="ECO:0000259" key="2">
    <source>
        <dbReference type="Pfam" id="PF13827"/>
    </source>
</evidence>
<evidence type="ECO:0000313" key="4">
    <source>
        <dbReference type="Proteomes" id="UP000242317"/>
    </source>
</evidence>
<feature type="signal peptide" evidence="1">
    <location>
        <begin position="1"/>
        <end position="25"/>
    </location>
</feature>
<dbReference type="RefSeq" id="WP_092617547.1">
    <property type="nucleotide sequence ID" value="NZ_FMYK01000003.1"/>
</dbReference>
<proteinExistence type="predicted"/>
<reference evidence="4" key="1">
    <citation type="submission" date="2016-09" db="EMBL/GenBank/DDBJ databases">
        <authorList>
            <person name="Varghese N."/>
            <person name="Submissions S."/>
        </authorList>
    </citation>
    <scope>NUCLEOTIDE SEQUENCE [LARGE SCALE GENOMIC DNA]</scope>
    <source>
        <strain evidence="4">ANC 3699</strain>
    </source>
</reference>
<feature type="domain" description="DUF4189" evidence="2">
    <location>
        <begin position="68"/>
        <end position="165"/>
    </location>
</feature>
<accession>A0A1G6IGJ2</accession>
<organism evidence="3 4">
    <name type="scientific">Acinetobacter marinus</name>
    <dbReference type="NCBI Taxonomy" id="281375"/>
    <lineage>
        <taxon>Bacteria</taxon>
        <taxon>Pseudomonadati</taxon>
        <taxon>Pseudomonadota</taxon>
        <taxon>Gammaproteobacteria</taxon>
        <taxon>Moraxellales</taxon>
        <taxon>Moraxellaceae</taxon>
        <taxon>Acinetobacter</taxon>
    </lineage>
</organism>
<keyword evidence="4" id="KW-1185">Reference proteome</keyword>
<gene>
    <name evidence="3" type="ORF">SAMN05421749_10333</name>
</gene>
<dbReference type="Proteomes" id="UP000242317">
    <property type="component" value="Unassembled WGS sequence"/>
</dbReference>
<feature type="chain" id="PRO_5017399217" description="DUF4189 domain-containing protein" evidence="1">
    <location>
        <begin position="26"/>
        <end position="175"/>
    </location>
</feature>
<dbReference type="EMBL" id="FMYK01000003">
    <property type="protein sequence ID" value="SDC05513.1"/>
    <property type="molecule type" value="Genomic_DNA"/>
</dbReference>
<dbReference type="OrthoDB" id="6008701at2"/>
<protein>
    <recommendedName>
        <fullName evidence="2">DUF4189 domain-containing protein</fullName>
    </recommendedName>
</protein>
<keyword evidence="1" id="KW-0732">Signal</keyword>
<evidence type="ECO:0000256" key="1">
    <source>
        <dbReference type="SAM" id="SignalP"/>
    </source>
</evidence>
<dbReference type="AlphaFoldDB" id="A0A1G6IGJ2"/>